<comment type="caution">
    <text evidence="2">The sequence shown here is derived from an EMBL/GenBank/DDBJ whole genome shotgun (WGS) entry which is preliminary data.</text>
</comment>
<feature type="transmembrane region" description="Helical" evidence="1">
    <location>
        <begin position="38"/>
        <end position="58"/>
    </location>
</feature>
<feature type="transmembrane region" description="Helical" evidence="1">
    <location>
        <begin position="147"/>
        <end position="168"/>
    </location>
</feature>
<evidence type="ECO:0000313" key="3">
    <source>
        <dbReference type="Proteomes" id="UP001321047"/>
    </source>
</evidence>
<feature type="transmembrane region" description="Helical" evidence="1">
    <location>
        <begin position="12"/>
        <end position="32"/>
    </location>
</feature>
<accession>A0AAP2ZCB1</accession>
<evidence type="ECO:0000256" key="1">
    <source>
        <dbReference type="SAM" id="Phobius"/>
    </source>
</evidence>
<dbReference type="AlphaFoldDB" id="A0AAP2ZCB1"/>
<feature type="transmembrane region" description="Helical" evidence="1">
    <location>
        <begin position="243"/>
        <end position="262"/>
    </location>
</feature>
<evidence type="ECO:0000313" key="2">
    <source>
        <dbReference type="EMBL" id="MCU4754343.1"/>
    </source>
</evidence>
<gene>
    <name evidence="2" type="ORF">OB919_20575</name>
</gene>
<feature type="transmembrane region" description="Helical" evidence="1">
    <location>
        <begin position="374"/>
        <end position="395"/>
    </location>
</feature>
<name>A0AAP2ZCB1_9EURY</name>
<feature type="transmembrane region" description="Helical" evidence="1">
    <location>
        <begin position="70"/>
        <end position="88"/>
    </location>
</feature>
<feature type="transmembrane region" description="Helical" evidence="1">
    <location>
        <begin position="274"/>
        <end position="297"/>
    </location>
</feature>
<feature type="transmembrane region" description="Helical" evidence="1">
    <location>
        <begin position="309"/>
        <end position="331"/>
    </location>
</feature>
<dbReference type="RefSeq" id="WP_342810643.1">
    <property type="nucleotide sequence ID" value="NZ_JAOPJZ010000038.1"/>
</dbReference>
<feature type="transmembrane region" description="Helical" evidence="1">
    <location>
        <begin position="343"/>
        <end position="362"/>
    </location>
</feature>
<feature type="transmembrane region" description="Helical" evidence="1">
    <location>
        <begin position="100"/>
        <end position="121"/>
    </location>
</feature>
<keyword evidence="1" id="KW-1133">Transmembrane helix</keyword>
<sequence length="418" mass="44378">MSAATITRWTRAFVGVGVLWFVCWQLAVVAGFERSVTVVPGLWGFVFHVIFGKGYSLIPSYFESSLAFPYAPAVQLPLTATGTAALTLEAAGVEVLGIPLTAIGSFLWLAGCLVFVGSLAWTVRGNLLGRHTGTGCINAERVGVDRVANLFVPVVVSYLLVGAALPVVRRFVGFSTVLPPDGPATTHVLALGAATLLFFAVGFRVLPRFLAVSPRRPLVWLVLPAGALGPLLLVTDFLGLTTFLLGAVVQTVAITGFALAYIEMFHRSDRRRIGLYGVYAGVLCGVLAVGVGLTFAFEGHTLPGNPLDAHYRLALTGFLGLSIIGVTYQFYPPAIASIRGLDDQTASLSMGVIAVGVLLEAGGLLGENSSLERVGAVLVFVGALLYAAIIFAVFYRRYRRMPRGLTPGLNPIDRDTNH</sequence>
<proteinExistence type="predicted"/>
<organism evidence="2 3">
    <name type="scientific">Natronosalvus hydrolyticus</name>
    <dbReference type="NCBI Taxonomy" id="2979988"/>
    <lineage>
        <taxon>Archaea</taxon>
        <taxon>Methanobacteriati</taxon>
        <taxon>Methanobacteriota</taxon>
        <taxon>Stenosarchaea group</taxon>
        <taxon>Halobacteria</taxon>
        <taxon>Halobacteriales</taxon>
        <taxon>Natrialbaceae</taxon>
        <taxon>Natronosalvus</taxon>
    </lineage>
</organism>
<reference evidence="2 3" key="1">
    <citation type="submission" date="2022-09" db="EMBL/GenBank/DDBJ databases">
        <title>Enrichment on poylsaccharides allowed isolation of novel metabolic and taxonomic groups of Haloarchaea.</title>
        <authorList>
            <person name="Sorokin D.Y."/>
            <person name="Elcheninov A.G."/>
            <person name="Khizhniak T.V."/>
            <person name="Kolganova T.V."/>
            <person name="Kublanov I.V."/>
        </authorList>
    </citation>
    <scope>NUCLEOTIDE SEQUENCE [LARGE SCALE GENOMIC DNA]</scope>
    <source>
        <strain evidence="2 3">AArc-curdl1</strain>
    </source>
</reference>
<dbReference type="EMBL" id="JAOPJZ010000038">
    <property type="protein sequence ID" value="MCU4754343.1"/>
    <property type="molecule type" value="Genomic_DNA"/>
</dbReference>
<keyword evidence="1" id="KW-0812">Transmembrane</keyword>
<protein>
    <submittedName>
        <fullName evidence="2">Uncharacterized protein</fullName>
    </submittedName>
</protein>
<dbReference type="Proteomes" id="UP001321047">
    <property type="component" value="Unassembled WGS sequence"/>
</dbReference>
<keyword evidence="1" id="KW-0472">Membrane</keyword>
<feature type="transmembrane region" description="Helical" evidence="1">
    <location>
        <begin position="188"/>
        <end position="206"/>
    </location>
</feature>
<feature type="transmembrane region" description="Helical" evidence="1">
    <location>
        <begin position="218"/>
        <end position="237"/>
    </location>
</feature>
<keyword evidence="3" id="KW-1185">Reference proteome</keyword>